<name>A0ABS9T9E3_9PSEU</name>
<keyword evidence="4" id="KW-1185">Reference proteome</keyword>
<dbReference type="Gene3D" id="3.40.50.300">
    <property type="entry name" value="P-loop containing nucleotide triphosphate hydrolases"/>
    <property type="match status" value="1"/>
</dbReference>
<dbReference type="Pfam" id="PF13191">
    <property type="entry name" value="AAA_16"/>
    <property type="match status" value="1"/>
</dbReference>
<comment type="caution">
    <text evidence="3">The sequence shown here is derived from an EMBL/GenBank/DDBJ whole genome shotgun (WGS) entry which is preliminary data.</text>
</comment>
<dbReference type="RefSeq" id="WP_241035187.1">
    <property type="nucleotide sequence ID" value="NZ_BAAAJF010000018.1"/>
</dbReference>
<keyword evidence="3" id="KW-0547">Nucleotide-binding</keyword>
<evidence type="ECO:0000259" key="2">
    <source>
        <dbReference type="Pfam" id="PF13191"/>
    </source>
</evidence>
<gene>
    <name evidence="3" type="ORF">MMF94_05620</name>
</gene>
<evidence type="ECO:0000313" key="4">
    <source>
        <dbReference type="Proteomes" id="UP001299970"/>
    </source>
</evidence>
<keyword evidence="3" id="KW-0067">ATP-binding</keyword>
<sequence length="1722" mass="184956">MVVDTKLFKGDLFDDLTSTWRSGSRERLQIKHTADERELTLDSFTADRRGLRLDKVLISINEDLRDHTDTSYRLVLRDMPPNQADLATVLVPVDPGRDPGPVLQGLSSSRMRFDAARLRATAPWRSSLAEIEDDALRRACEVLVVDVGTPACSLDIRSPGPAEQALLRRVADELGAGRPPNRHRAPEDVALALIEAAKAARSLSGTVTASKLLPRLDLAVDFGAAFEGHPVDRSVEITRPAVLDRVATTVAASAERGAVVVLSGGPGIGKSWLCEQLADRLRRDWIVARHHCWLGTADSQRDRRVLTEVVIGSLLRQLETAAPEAIAGLRPRFAATAENLQLAVAEVRRVRQDLPIVLIVDGLDHVARVLGRTEGAAFGRPVDAASVLVNELAALKLPPGVALLLGSQPGDHLQALQTAAVETVPPMSHPEVRDLAERVGVFAAFPGTADRAEAKRVDEAVSLIHERSRGNALYATYLCRQAVGCSPALDGETAQVPTADPLDRVRDVPASAEDLDAYYTYLLRGLTAEQRFAVGLLAVCDFAVSADELREIFPVAAPTLPAALSTVAPIVTQQPGIGGLKIHHESFSRFVRRDIGDGLWLTTVRDAAAAWLVQRGFFTDARAFRHLPELLIALDRHDDLATLIGPDFLSQAIAGLQPPTAISHVLNLAARRHAAHRDWPGLVRLAQLRSAADTYEAEGIPNTIVDYADVLVALLGADAVAASLLYDGLPTVPARWGLQLCAAVDVAGAAAPWDTYLTAWEEARGRDNVEYGLDQDHDLYLAVQRGRLRLPNRRANEQETDKVNESTTEEMARRLADHLTRDSMPPLPRLLDVLVDGLGAAPLLDGARLVGPPTRRAEVLLHLADLSAAGRHDLPSPHTLAAEAWKASPTTDPLRMLRYGVPASDVADTVLGSDIDTTLRETTAEVLRESGVDRPDVVRRWLAQITLAREVDPYSPMRLLPELEGAGFYRAWLRFVVTTVGLRRDVEAGAILPDAASTAVRVALDRLAEAAQPFTGRPRASDLWPIHGQVHQVLQEAVALLAEADLEPALASLAAISDGTTTTSNLGTPPAGPLITTDLLALLSRTMGRTCAPVLHRLTDQLRHTEVQRGTPYPQLAAFELEMARISVTAGDRGEALRCWQRAARYMACYGSHKDATIYELLDPLPNLAAVNPSEARARLARIRRLTYLVRQHTDGRGTSQTPVDWWRHLADLDPLAAADLAASVLLAEAGLEDARADAAHNQLLRNQAAEADPIILAALRVTAGPGGRSLDGDIALLDRLAKLSGDDPARSVGVLPVLANAISATYDDQPLMYASNAEGPEPDRALRDAAHRLGGDGAPPRPSKPGAEHASRWNSRSQPTLAQVLHANQRPELPDGAAGVVPAIRDHASKPYNDDPASPRWAADALTNAIGWRLLQVATEDGADAATGLLHRVVEEFNGLSDTAVLADLATGIDLRRDDAPQTLIRLASAAYTLAFTKIRGGGWLTFAGRDRPDLWQSAVALDADIATRILADQVATTIGGRQYGTRGVTEALVAAFAAQSPHPADSHLHSAFSCWDIAFEVIEQRLPGSTPYDNTETYEPTIASPSRSSTDIGLTRLALATLAMPARDDRRRALVAATALLAARPTEAQAAISHVLTADLGAGPLTWLLTVVREGTRDGELADDLATQLTLLARSDPLSVRALAADILANAGRPIPTPPATAAHPALRLALADTPREGPA</sequence>
<organism evidence="3 4">
    <name type="scientific">Pseudonocardia alaniniphila</name>
    <dbReference type="NCBI Taxonomy" id="75291"/>
    <lineage>
        <taxon>Bacteria</taxon>
        <taxon>Bacillati</taxon>
        <taxon>Actinomycetota</taxon>
        <taxon>Actinomycetes</taxon>
        <taxon>Pseudonocardiales</taxon>
        <taxon>Pseudonocardiaceae</taxon>
        <taxon>Pseudonocardia</taxon>
    </lineage>
</organism>
<feature type="domain" description="Orc1-like AAA ATPase" evidence="2">
    <location>
        <begin position="242"/>
        <end position="365"/>
    </location>
</feature>
<dbReference type="SUPFAM" id="SSF52540">
    <property type="entry name" value="P-loop containing nucleoside triphosphate hydrolases"/>
    <property type="match status" value="1"/>
</dbReference>
<evidence type="ECO:0000256" key="1">
    <source>
        <dbReference type="SAM" id="MobiDB-lite"/>
    </source>
</evidence>
<evidence type="ECO:0000313" key="3">
    <source>
        <dbReference type="EMBL" id="MCH6165155.1"/>
    </source>
</evidence>
<dbReference type="GO" id="GO:0005524">
    <property type="term" value="F:ATP binding"/>
    <property type="evidence" value="ECO:0007669"/>
    <property type="project" value="UniProtKB-KW"/>
</dbReference>
<dbReference type="InterPro" id="IPR027417">
    <property type="entry name" value="P-loop_NTPase"/>
</dbReference>
<feature type="region of interest" description="Disordered" evidence="1">
    <location>
        <begin position="1331"/>
        <end position="1358"/>
    </location>
</feature>
<dbReference type="EMBL" id="JAKXMK010000004">
    <property type="protein sequence ID" value="MCH6165155.1"/>
    <property type="molecule type" value="Genomic_DNA"/>
</dbReference>
<reference evidence="3 4" key="1">
    <citation type="submission" date="2022-03" db="EMBL/GenBank/DDBJ databases">
        <title>Pseudonocardia alaer sp. nov., a novel actinomycete isolated from reed forest soil.</title>
        <authorList>
            <person name="Wang L."/>
        </authorList>
    </citation>
    <scope>NUCLEOTIDE SEQUENCE [LARGE SCALE GENOMIC DNA]</scope>
    <source>
        <strain evidence="3 4">Y-16303</strain>
    </source>
</reference>
<protein>
    <submittedName>
        <fullName evidence="3">ATP-binding protein</fullName>
    </submittedName>
</protein>
<accession>A0ABS9T9E3</accession>
<dbReference type="Proteomes" id="UP001299970">
    <property type="component" value="Unassembled WGS sequence"/>
</dbReference>
<proteinExistence type="predicted"/>
<dbReference type="InterPro" id="IPR041664">
    <property type="entry name" value="AAA_16"/>
</dbReference>